<evidence type="ECO:0000313" key="6">
    <source>
        <dbReference type="Proteomes" id="UP000305067"/>
    </source>
</evidence>
<dbReference type="EMBL" id="ML178871">
    <property type="protein sequence ID" value="TFK95909.1"/>
    <property type="molecule type" value="Genomic_DNA"/>
</dbReference>
<dbReference type="InterPro" id="IPR052355">
    <property type="entry name" value="CENP-V-like"/>
</dbReference>
<dbReference type="Gene3D" id="2.170.150.70">
    <property type="match status" value="1"/>
</dbReference>
<sequence length="136" mass="14914">MGTLPPTPAKSSPTTTYNASRHCSRISFTVTLTSPLYAQDVVACNCSICTRNGYLDLYVKNEDLKFISGEGHATAHFQLQKRVRHEFCPTCGTCLFGVPVAENFFPGMRAVNVRAFKGIDIDSPKLKVHDGKSKVS</sequence>
<dbReference type="Proteomes" id="UP000305067">
    <property type="component" value="Unassembled WGS sequence"/>
</dbReference>
<evidence type="ECO:0000256" key="3">
    <source>
        <dbReference type="ARBA" id="ARBA00022833"/>
    </source>
</evidence>
<dbReference type="PANTHER" id="PTHR28620:SF1">
    <property type="entry name" value="CENP-V_GFA DOMAIN-CONTAINING PROTEIN"/>
    <property type="match status" value="1"/>
</dbReference>
<dbReference type="InterPro" id="IPR011057">
    <property type="entry name" value="Mss4-like_sf"/>
</dbReference>
<name>A0A5C3Q4E2_9AGAR</name>
<organism evidence="5 6">
    <name type="scientific">Pterulicium gracile</name>
    <dbReference type="NCBI Taxonomy" id="1884261"/>
    <lineage>
        <taxon>Eukaryota</taxon>
        <taxon>Fungi</taxon>
        <taxon>Dikarya</taxon>
        <taxon>Basidiomycota</taxon>
        <taxon>Agaricomycotina</taxon>
        <taxon>Agaricomycetes</taxon>
        <taxon>Agaricomycetidae</taxon>
        <taxon>Agaricales</taxon>
        <taxon>Pleurotineae</taxon>
        <taxon>Pterulaceae</taxon>
        <taxon>Pterulicium</taxon>
    </lineage>
</organism>
<comment type="similarity">
    <text evidence="1">Belongs to the Gfa family.</text>
</comment>
<dbReference type="PANTHER" id="PTHR28620">
    <property type="entry name" value="CENTROMERE PROTEIN V"/>
    <property type="match status" value="1"/>
</dbReference>
<dbReference type="PROSITE" id="PS51891">
    <property type="entry name" value="CENP_V_GFA"/>
    <property type="match status" value="1"/>
</dbReference>
<keyword evidence="2" id="KW-0479">Metal-binding</keyword>
<evidence type="ECO:0000256" key="2">
    <source>
        <dbReference type="ARBA" id="ARBA00022723"/>
    </source>
</evidence>
<dbReference type="AlphaFoldDB" id="A0A5C3Q4E2"/>
<feature type="domain" description="CENP-V/GFA" evidence="4">
    <location>
        <begin position="17"/>
        <end position="130"/>
    </location>
</feature>
<accession>A0A5C3Q4E2</accession>
<keyword evidence="3" id="KW-0862">Zinc</keyword>
<dbReference type="InterPro" id="IPR006913">
    <property type="entry name" value="CENP-V/GFA"/>
</dbReference>
<keyword evidence="6" id="KW-1185">Reference proteome</keyword>
<dbReference type="STRING" id="1884261.A0A5C3Q4E2"/>
<dbReference type="SUPFAM" id="SSF51316">
    <property type="entry name" value="Mss4-like"/>
    <property type="match status" value="1"/>
</dbReference>
<gene>
    <name evidence="5" type="ORF">BDV98DRAFT_516745</name>
</gene>
<protein>
    <submittedName>
        <fullName evidence="5">Mss4-like protein</fullName>
    </submittedName>
</protein>
<dbReference type="OrthoDB" id="2993351at2759"/>
<dbReference type="GO" id="GO:0016846">
    <property type="term" value="F:carbon-sulfur lyase activity"/>
    <property type="evidence" value="ECO:0007669"/>
    <property type="project" value="InterPro"/>
</dbReference>
<proteinExistence type="inferred from homology"/>
<evidence type="ECO:0000313" key="5">
    <source>
        <dbReference type="EMBL" id="TFK95909.1"/>
    </source>
</evidence>
<reference evidence="5 6" key="1">
    <citation type="journal article" date="2019" name="Nat. Ecol. Evol.">
        <title>Megaphylogeny resolves global patterns of mushroom evolution.</title>
        <authorList>
            <person name="Varga T."/>
            <person name="Krizsan K."/>
            <person name="Foldi C."/>
            <person name="Dima B."/>
            <person name="Sanchez-Garcia M."/>
            <person name="Sanchez-Ramirez S."/>
            <person name="Szollosi G.J."/>
            <person name="Szarkandi J.G."/>
            <person name="Papp V."/>
            <person name="Albert L."/>
            <person name="Andreopoulos W."/>
            <person name="Angelini C."/>
            <person name="Antonin V."/>
            <person name="Barry K.W."/>
            <person name="Bougher N.L."/>
            <person name="Buchanan P."/>
            <person name="Buyck B."/>
            <person name="Bense V."/>
            <person name="Catcheside P."/>
            <person name="Chovatia M."/>
            <person name="Cooper J."/>
            <person name="Damon W."/>
            <person name="Desjardin D."/>
            <person name="Finy P."/>
            <person name="Geml J."/>
            <person name="Haridas S."/>
            <person name="Hughes K."/>
            <person name="Justo A."/>
            <person name="Karasinski D."/>
            <person name="Kautmanova I."/>
            <person name="Kiss B."/>
            <person name="Kocsube S."/>
            <person name="Kotiranta H."/>
            <person name="LaButti K.M."/>
            <person name="Lechner B.E."/>
            <person name="Liimatainen K."/>
            <person name="Lipzen A."/>
            <person name="Lukacs Z."/>
            <person name="Mihaltcheva S."/>
            <person name="Morgado L.N."/>
            <person name="Niskanen T."/>
            <person name="Noordeloos M.E."/>
            <person name="Ohm R.A."/>
            <person name="Ortiz-Santana B."/>
            <person name="Ovrebo C."/>
            <person name="Racz N."/>
            <person name="Riley R."/>
            <person name="Savchenko A."/>
            <person name="Shiryaev A."/>
            <person name="Soop K."/>
            <person name="Spirin V."/>
            <person name="Szebenyi C."/>
            <person name="Tomsovsky M."/>
            <person name="Tulloss R.E."/>
            <person name="Uehling J."/>
            <person name="Grigoriev I.V."/>
            <person name="Vagvolgyi C."/>
            <person name="Papp T."/>
            <person name="Martin F.M."/>
            <person name="Miettinen O."/>
            <person name="Hibbett D.S."/>
            <person name="Nagy L.G."/>
        </authorList>
    </citation>
    <scope>NUCLEOTIDE SEQUENCE [LARGE SCALE GENOMIC DNA]</scope>
    <source>
        <strain evidence="5 6">CBS 309.79</strain>
    </source>
</reference>
<dbReference type="Pfam" id="PF04828">
    <property type="entry name" value="GFA"/>
    <property type="match status" value="1"/>
</dbReference>
<dbReference type="GO" id="GO:0046872">
    <property type="term" value="F:metal ion binding"/>
    <property type="evidence" value="ECO:0007669"/>
    <property type="project" value="UniProtKB-KW"/>
</dbReference>
<evidence type="ECO:0000259" key="4">
    <source>
        <dbReference type="PROSITE" id="PS51891"/>
    </source>
</evidence>
<evidence type="ECO:0000256" key="1">
    <source>
        <dbReference type="ARBA" id="ARBA00005495"/>
    </source>
</evidence>